<comment type="caution">
    <text evidence="1">The sequence shown here is derived from an EMBL/GenBank/DDBJ whole genome shotgun (WGS) entry which is preliminary data.</text>
</comment>
<evidence type="ECO:0000313" key="1">
    <source>
        <dbReference type="EMBL" id="MCF2529695.1"/>
    </source>
</evidence>
<name>A0AA41U1L7_9ACTN</name>
<dbReference type="InterPro" id="IPR047719">
    <property type="entry name" value="SCO5918-like"/>
</dbReference>
<accession>A0AA41U1L7</accession>
<keyword evidence="2" id="KW-1185">Reference proteome</keyword>
<evidence type="ECO:0000313" key="2">
    <source>
        <dbReference type="Proteomes" id="UP001165378"/>
    </source>
</evidence>
<proteinExistence type="predicted"/>
<gene>
    <name evidence="1" type="ORF">LZ495_21070</name>
</gene>
<dbReference type="RefSeq" id="WP_235054098.1">
    <property type="nucleotide sequence ID" value="NZ_JAKFHA010000012.1"/>
</dbReference>
<dbReference type="AlphaFoldDB" id="A0AA41U1L7"/>
<protein>
    <submittedName>
        <fullName evidence="1">SCO5918 family protein</fullName>
    </submittedName>
</protein>
<dbReference type="Proteomes" id="UP001165378">
    <property type="component" value="Unassembled WGS sequence"/>
</dbReference>
<dbReference type="NCBIfam" id="NF038312">
    <property type="entry name" value="SCO5918_fam"/>
    <property type="match status" value="1"/>
</dbReference>
<sequence>MRLVIAGFGFDLNRDEVAKLMSEVEPEQGPGDRVTVGRHAYPVMQIGEVITGQDRRDFSAREVTCALGRLGFPVHTAG</sequence>
<reference evidence="1" key="1">
    <citation type="submission" date="2022-01" db="EMBL/GenBank/DDBJ databases">
        <title>Genome-Based Taxonomic Classification of the Phylum Actinobacteria.</title>
        <authorList>
            <person name="Gao Y."/>
        </authorList>
    </citation>
    <scope>NUCLEOTIDE SEQUENCE</scope>
    <source>
        <strain evidence="1">KLBMP 8922</strain>
    </source>
</reference>
<dbReference type="EMBL" id="JAKFHA010000012">
    <property type="protein sequence ID" value="MCF2529695.1"/>
    <property type="molecule type" value="Genomic_DNA"/>
</dbReference>
<organism evidence="1 2">
    <name type="scientific">Yinghuangia soli</name>
    <dbReference type="NCBI Taxonomy" id="2908204"/>
    <lineage>
        <taxon>Bacteria</taxon>
        <taxon>Bacillati</taxon>
        <taxon>Actinomycetota</taxon>
        <taxon>Actinomycetes</taxon>
        <taxon>Kitasatosporales</taxon>
        <taxon>Streptomycetaceae</taxon>
        <taxon>Yinghuangia</taxon>
    </lineage>
</organism>